<keyword evidence="3" id="KW-0732">Signal</keyword>
<dbReference type="PANTHER" id="PTHR47296:SF1">
    <property type="entry name" value="PROTEIN TIC 40, CHLOROPLASTIC"/>
    <property type="match status" value="1"/>
</dbReference>
<accession>A0AAD9MIY1</accession>
<dbReference type="GO" id="GO:0045037">
    <property type="term" value="P:protein import into chloroplast stroma"/>
    <property type="evidence" value="ECO:0007669"/>
    <property type="project" value="TreeGrafter"/>
</dbReference>
<dbReference type="PANTHER" id="PTHR47296">
    <property type="entry name" value="PROTEIN TIC 40, CHLOROPLASTIC"/>
    <property type="match status" value="1"/>
</dbReference>
<dbReference type="Pfam" id="PF17830">
    <property type="entry name" value="STI1-HOP_DP"/>
    <property type="match status" value="1"/>
</dbReference>
<name>A0AAD9MIY1_PROWI</name>
<gene>
    <name evidence="5" type="ORF">QBZ16_000673</name>
</gene>
<dbReference type="Gene3D" id="1.10.260.100">
    <property type="match status" value="1"/>
</dbReference>
<dbReference type="EMBL" id="JASFZW010000001">
    <property type="protein sequence ID" value="KAK2080819.1"/>
    <property type="molecule type" value="Genomic_DNA"/>
</dbReference>
<dbReference type="InterPro" id="IPR006636">
    <property type="entry name" value="STI1_HS-bd"/>
</dbReference>
<dbReference type="GO" id="GO:0009658">
    <property type="term" value="P:chloroplast organization"/>
    <property type="evidence" value="ECO:0007669"/>
    <property type="project" value="TreeGrafter"/>
</dbReference>
<evidence type="ECO:0000259" key="4">
    <source>
        <dbReference type="SMART" id="SM00727"/>
    </source>
</evidence>
<dbReference type="GO" id="GO:0009535">
    <property type="term" value="C:chloroplast thylakoid membrane"/>
    <property type="evidence" value="ECO:0007669"/>
    <property type="project" value="TreeGrafter"/>
</dbReference>
<evidence type="ECO:0000256" key="3">
    <source>
        <dbReference type="SAM" id="SignalP"/>
    </source>
</evidence>
<reference evidence="5" key="1">
    <citation type="submission" date="2021-01" db="EMBL/GenBank/DDBJ databases">
        <authorList>
            <person name="Eckstrom K.M.E."/>
        </authorList>
    </citation>
    <scope>NUCLEOTIDE SEQUENCE</scope>
    <source>
        <strain evidence="5">UVCC 0001</strain>
    </source>
</reference>
<comment type="caution">
    <text evidence="5">The sequence shown here is derived from an EMBL/GenBank/DDBJ whole genome shotgun (WGS) entry which is preliminary data.</text>
</comment>
<feature type="region of interest" description="Disordered" evidence="2">
    <location>
        <begin position="91"/>
        <end position="133"/>
    </location>
</feature>
<evidence type="ECO:0000256" key="2">
    <source>
        <dbReference type="SAM" id="MobiDB-lite"/>
    </source>
</evidence>
<feature type="domain" description="STI1" evidence="4">
    <location>
        <begin position="257"/>
        <end position="296"/>
    </location>
</feature>
<dbReference type="InterPro" id="IPR041243">
    <property type="entry name" value="STI1/HOP_DP"/>
</dbReference>
<feature type="chain" id="PRO_5042247016" description="STI1 domain-containing protein" evidence="3">
    <location>
        <begin position="17"/>
        <end position="321"/>
    </location>
</feature>
<feature type="signal peptide" evidence="3">
    <location>
        <begin position="1"/>
        <end position="16"/>
    </location>
</feature>
<protein>
    <recommendedName>
        <fullName evidence="4">STI1 domain-containing protein</fullName>
    </recommendedName>
</protein>
<feature type="domain" description="STI1" evidence="4">
    <location>
        <begin position="184"/>
        <end position="218"/>
    </location>
</feature>
<dbReference type="SMART" id="SM00727">
    <property type="entry name" value="STI1"/>
    <property type="match status" value="2"/>
</dbReference>
<evidence type="ECO:0000313" key="6">
    <source>
        <dbReference type="Proteomes" id="UP001255856"/>
    </source>
</evidence>
<keyword evidence="1" id="KW-0677">Repeat</keyword>
<organism evidence="5 6">
    <name type="scientific">Prototheca wickerhamii</name>
    <dbReference type="NCBI Taxonomy" id="3111"/>
    <lineage>
        <taxon>Eukaryota</taxon>
        <taxon>Viridiplantae</taxon>
        <taxon>Chlorophyta</taxon>
        <taxon>core chlorophytes</taxon>
        <taxon>Trebouxiophyceae</taxon>
        <taxon>Chlorellales</taxon>
        <taxon>Chlorellaceae</taxon>
        <taxon>Prototheca</taxon>
    </lineage>
</organism>
<dbReference type="Proteomes" id="UP001255856">
    <property type="component" value="Unassembled WGS sequence"/>
</dbReference>
<evidence type="ECO:0000313" key="5">
    <source>
        <dbReference type="EMBL" id="KAK2080819.1"/>
    </source>
</evidence>
<proteinExistence type="predicted"/>
<dbReference type="GO" id="GO:0009706">
    <property type="term" value="C:chloroplast inner membrane"/>
    <property type="evidence" value="ECO:0007669"/>
    <property type="project" value="TreeGrafter"/>
</dbReference>
<evidence type="ECO:0000256" key="1">
    <source>
        <dbReference type="ARBA" id="ARBA00022737"/>
    </source>
</evidence>
<feature type="compositionally biased region" description="Pro residues" evidence="2">
    <location>
        <begin position="106"/>
        <end position="128"/>
    </location>
</feature>
<keyword evidence="6" id="KW-1185">Reference proteome</keyword>
<sequence>MSWRAAGVTLLKPILAFFSGGPEKLKQMAMEQAMKQVMKRAGLPAMPASGPAGANPFAAMAGAGGANPFAAMASAGDIDVVPTTPAAGVVKEAAKAEEETPIVSATPPPAAPKASTAPPPPSPGPATDPKPKRSLFEDVEPAAASTSYVAEPAVEAGAPEAATSAAPGPGSAPSASAMLDMLKDPAMQKTLYPYLPEHMRNPQTFEFMLSNPEMRSQLEGMMAQQAAAINAPEMQEMMKDVDVDKVTQQMGEMGVTPEQMMQRVMADPELAMLMTKPKVMSAMMEMNKNPMAMLKYQSDPEISKVFQKLQGMFPQAGGPRR</sequence>
<dbReference type="AlphaFoldDB" id="A0AAD9MIY1"/>